<dbReference type="SMART" id="SM01052">
    <property type="entry name" value="CAP_GLY"/>
    <property type="match status" value="1"/>
</dbReference>
<sequence length="587" mass="67069">MSKLPKPPFEFNLSRKRNTRPLSSKSTVTATTQLYTKDEESEPGMDDNDDLKVGDRVLVDGRQLYGTLRFLGPTQFKSGKWAGVELDYQGTGKNDGSVKGIYYFTCAPNTGIFVPSSKVSLVSRCQARHSTKSFSSSRPYVNTSSLSLSSPSPLSPSTATSVSFPSPQTTTTLKKPNSNKYSQRTAVHTNVTPSSSLVESKHVDYEHQGQQQLQYHHQQPPPQANHGMEDSDRRHRMLMDRYQQEVGSYQAKLGREQHRVYELRKEREHLLQQLQQSNQQIAHQDQLIQQWQQSQDRVQHLEESNRQQAIVVEQLDEELQQARATHRQESAQLMEQQSHLIQELQRERHEHDAIKSTMRHVEQACQALMDPFDVRPGLGLVDQLKETQRQVKDLLEKVRLDTDQRNQQRRDINALHRDVASLESLIETKLFKEADLLDSVEFEQQRNRQLQDELKLVKKQHLTRRRKGNANMKHHSTIITSTTNNNSNSNKKHVLSLDGGRAGSRWAIRSGETLATSTSSFFGLDDDDDDDDVDVDDLPAYCEICEAVGHDLMSCLHTMNPSEPHKVRYSTHMNPTPVLHQKMLPSL</sequence>
<feature type="compositionally biased region" description="Polar residues" evidence="2">
    <location>
        <begin position="132"/>
        <end position="142"/>
    </location>
</feature>
<feature type="compositionally biased region" description="Polar residues" evidence="2">
    <location>
        <begin position="20"/>
        <end position="35"/>
    </location>
</feature>
<dbReference type="OMA" id="SSHRREM"/>
<evidence type="ECO:0000256" key="2">
    <source>
        <dbReference type="SAM" id="MobiDB-lite"/>
    </source>
</evidence>
<dbReference type="InterPro" id="IPR036859">
    <property type="entry name" value="CAP-Gly_dom_sf"/>
</dbReference>
<evidence type="ECO:0000259" key="3">
    <source>
        <dbReference type="PROSITE" id="PS50245"/>
    </source>
</evidence>
<dbReference type="EMBL" id="LT554074">
    <property type="protein sequence ID" value="SAM03285.1"/>
    <property type="molecule type" value="Genomic_DNA"/>
</dbReference>
<feature type="compositionally biased region" description="Low complexity" evidence="2">
    <location>
        <begin position="143"/>
        <end position="163"/>
    </location>
</feature>
<proteinExistence type="predicted"/>
<keyword evidence="1" id="KW-0175">Coiled coil</keyword>
<dbReference type="GO" id="GO:0051010">
    <property type="term" value="F:microtubule plus-end binding"/>
    <property type="evidence" value="ECO:0007669"/>
    <property type="project" value="TreeGrafter"/>
</dbReference>
<organism evidence="4">
    <name type="scientific">Absidia glauca</name>
    <name type="common">Pin mould</name>
    <dbReference type="NCBI Taxonomy" id="4829"/>
    <lineage>
        <taxon>Eukaryota</taxon>
        <taxon>Fungi</taxon>
        <taxon>Fungi incertae sedis</taxon>
        <taxon>Mucoromycota</taxon>
        <taxon>Mucoromycotina</taxon>
        <taxon>Mucoromycetes</taxon>
        <taxon>Mucorales</taxon>
        <taxon>Cunninghamellaceae</taxon>
        <taxon>Absidia</taxon>
    </lineage>
</organism>
<dbReference type="Proteomes" id="UP000078561">
    <property type="component" value="Unassembled WGS sequence"/>
</dbReference>
<reference evidence="4" key="1">
    <citation type="submission" date="2016-04" db="EMBL/GenBank/DDBJ databases">
        <authorList>
            <person name="Evans L.H."/>
            <person name="Alamgir A."/>
            <person name="Owens N."/>
            <person name="Weber N.D."/>
            <person name="Virtaneva K."/>
            <person name="Barbian K."/>
            <person name="Babar A."/>
            <person name="Rosenke K."/>
        </authorList>
    </citation>
    <scope>NUCLEOTIDE SEQUENCE [LARGE SCALE GENOMIC DNA]</scope>
    <source>
        <strain evidence="4">CBS 101.48</strain>
    </source>
</reference>
<feature type="region of interest" description="Disordered" evidence="2">
    <location>
        <begin position="132"/>
        <end position="230"/>
    </location>
</feature>
<accession>A0A168Q0B3</accession>
<gene>
    <name evidence="4" type="primary">ABSGL_09103.1 scaffold 10677</name>
</gene>
<name>A0A168Q0B3_ABSGL</name>
<feature type="compositionally biased region" description="Low complexity" evidence="2">
    <location>
        <begin position="208"/>
        <end position="218"/>
    </location>
</feature>
<protein>
    <recommendedName>
        <fullName evidence="3">CAP-Gly domain-containing protein</fullName>
    </recommendedName>
</protein>
<dbReference type="PROSITE" id="PS50245">
    <property type="entry name" value="CAP_GLY_2"/>
    <property type="match status" value="1"/>
</dbReference>
<evidence type="ECO:0000313" key="4">
    <source>
        <dbReference type="EMBL" id="SAM03285.1"/>
    </source>
</evidence>
<dbReference type="Gene3D" id="2.30.30.190">
    <property type="entry name" value="CAP Gly-rich-like domain"/>
    <property type="match status" value="1"/>
</dbReference>
<dbReference type="GO" id="GO:0005634">
    <property type="term" value="C:nucleus"/>
    <property type="evidence" value="ECO:0007669"/>
    <property type="project" value="TreeGrafter"/>
</dbReference>
<dbReference type="AlphaFoldDB" id="A0A168Q0B3"/>
<dbReference type="InterPro" id="IPR000938">
    <property type="entry name" value="CAP-Gly_domain"/>
</dbReference>
<dbReference type="SUPFAM" id="SSF74924">
    <property type="entry name" value="Cap-Gly domain"/>
    <property type="match status" value="1"/>
</dbReference>
<dbReference type="GO" id="GO:0035371">
    <property type="term" value="C:microtubule plus-end"/>
    <property type="evidence" value="ECO:0007669"/>
    <property type="project" value="TreeGrafter"/>
</dbReference>
<feature type="domain" description="CAP-Gly" evidence="3">
    <location>
        <begin position="72"/>
        <end position="115"/>
    </location>
</feature>
<feature type="compositionally biased region" description="Polar residues" evidence="2">
    <location>
        <begin position="164"/>
        <end position="198"/>
    </location>
</feature>
<dbReference type="STRING" id="4829.A0A168Q0B3"/>
<feature type="coiled-coil region" evidence="1">
    <location>
        <begin position="381"/>
        <end position="460"/>
    </location>
</feature>
<dbReference type="GO" id="GO:0031122">
    <property type="term" value="P:cytoplasmic microtubule organization"/>
    <property type="evidence" value="ECO:0007669"/>
    <property type="project" value="TreeGrafter"/>
</dbReference>
<dbReference type="GO" id="GO:0005938">
    <property type="term" value="C:cell cortex"/>
    <property type="evidence" value="ECO:0007669"/>
    <property type="project" value="TreeGrafter"/>
</dbReference>
<dbReference type="PANTHER" id="PTHR18916:SF82">
    <property type="entry name" value="CAP-GLY DOMAIN-CONTAINING PROTEIN"/>
    <property type="match status" value="1"/>
</dbReference>
<dbReference type="OrthoDB" id="2130750at2759"/>
<dbReference type="PROSITE" id="PS00845">
    <property type="entry name" value="CAP_GLY_1"/>
    <property type="match status" value="1"/>
</dbReference>
<keyword evidence="5" id="KW-1185">Reference proteome</keyword>
<feature type="compositionally biased region" description="Acidic residues" evidence="2">
    <location>
        <begin position="39"/>
        <end position="49"/>
    </location>
</feature>
<evidence type="ECO:0000256" key="1">
    <source>
        <dbReference type="SAM" id="Coils"/>
    </source>
</evidence>
<dbReference type="FunCoup" id="A0A168Q0B3">
    <property type="interactions" value="61"/>
</dbReference>
<dbReference type="InParanoid" id="A0A168Q0B3"/>
<dbReference type="PANTHER" id="PTHR18916">
    <property type="entry name" value="DYNACTIN 1-RELATED MICROTUBULE-BINDING"/>
    <property type="match status" value="1"/>
</dbReference>
<feature type="region of interest" description="Disordered" evidence="2">
    <location>
        <begin position="1"/>
        <end position="52"/>
    </location>
</feature>
<dbReference type="Pfam" id="PF01302">
    <property type="entry name" value="CAP_GLY"/>
    <property type="match status" value="1"/>
</dbReference>
<evidence type="ECO:0000313" key="5">
    <source>
        <dbReference type="Proteomes" id="UP000078561"/>
    </source>
</evidence>
<feature type="coiled-coil region" evidence="1">
    <location>
        <begin position="260"/>
        <end position="347"/>
    </location>
</feature>